<evidence type="ECO:0000313" key="3">
    <source>
        <dbReference type="Proteomes" id="UP000054217"/>
    </source>
</evidence>
<evidence type="ECO:0000313" key="2">
    <source>
        <dbReference type="EMBL" id="KIO07876.1"/>
    </source>
</evidence>
<feature type="region of interest" description="Disordered" evidence="1">
    <location>
        <begin position="1"/>
        <end position="53"/>
    </location>
</feature>
<dbReference type="Proteomes" id="UP000054217">
    <property type="component" value="Unassembled WGS sequence"/>
</dbReference>
<dbReference type="InParanoid" id="A0A0C3PHE5"/>
<reference evidence="2 3" key="1">
    <citation type="submission" date="2014-04" db="EMBL/GenBank/DDBJ databases">
        <authorList>
            <consortium name="DOE Joint Genome Institute"/>
            <person name="Kuo A."/>
            <person name="Kohler A."/>
            <person name="Costa M.D."/>
            <person name="Nagy L.G."/>
            <person name="Floudas D."/>
            <person name="Copeland A."/>
            <person name="Barry K.W."/>
            <person name="Cichocki N."/>
            <person name="Veneault-Fourrey C."/>
            <person name="LaButti K."/>
            <person name="Lindquist E.A."/>
            <person name="Lipzen A."/>
            <person name="Lundell T."/>
            <person name="Morin E."/>
            <person name="Murat C."/>
            <person name="Sun H."/>
            <person name="Tunlid A."/>
            <person name="Henrissat B."/>
            <person name="Grigoriev I.V."/>
            <person name="Hibbett D.S."/>
            <person name="Martin F."/>
            <person name="Nordberg H.P."/>
            <person name="Cantor M.N."/>
            <person name="Hua S.X."/>
        </authorList>
    </citation>
    <scope>NUCLEOTIDE SEQUENCE [LARGE SCALE GENOMIC DNA]</scope>
    <source>
        <strain evidence="2 3">Marx 270</strain>
    </source>
</reference>
<dbReference type="EMBL" id="KN831959">
    <property type="protein sequence ID" value="KIO07876.1"/>
    <property type="molecule type" value="Genomic_DNA"/>
</dbReference>
<accession>A0A0C3PHE5</accession>
<dbReference type="AlphaFoldDB" id="A0A0C3PHE5"/>
<proteinExistence type="predicted"/>
<evidence type="ECO:0000256" key="1">
    <source>
        <dbReference type="SAM" id="MobiDB-lite"/>
    </source>
</evidence>
<sequence length="53" mass="5521">METETDMGAEVEGGETEPIATDNPVPGPTVPEDSGEPIIQLPQPEPMNVEGTS</sequence>
<keyword evidence="3" id="KW-1185">Reference proteome</keyword>
<name>A0A0C3PHE5_PISTI</name>
<gene>
    <name evidence="2" type="ORF">M404DRAFT_998041</name>
</gene>
<dbReference type="HOGENOM" id="CLU_3069665_0_0_1"/>
<protein>
    <submittedName>
        <fullName evidence="2">Uncharacterized protein</fullName>
    </submittedName>
</protein>
<organism evidence="2 3">
    <name type="scientific">Pisolithus tinctorius Marx 270</name>
    <dbReference type="NCBI Taxonomy" id="870435"/>
    <lineage>
        <taxon>Eukaryota</taxon>
        <taxon>Fungi</taxon>
        <taxon>Dikarya</taxon>
        <taxon>Basidiomycota</taxon>
        <taxon>Agaricomycotina</taxon>
        <taxon>Agaricomycetes</taxon>
        <taxon>Agaricomycetidae</taxon>
        <taxon>Boletales</taxon>
        <taxon>Sclerodermatineae</taxon>
        <taxon>Pisolithaceae</taxon>
        <taxon>Pisolithus</taxon>
    </lineage>
</organism>
<dbReference type="OrthoDB" id="10647765at2759"/>
<reference evidence="3" key="2">
    <citation type="submission" date="2015-01" db="EMBL/GenBank/DDBJ databases">
        <title>Evolutionary Origins and Diversification of the Mycorrhizal Mutualists.</title>
        <authorList>
            <consortium name="DOE Joint Genome Institute"/>
            <consortium name="Mycorrhizal Genomics Consortium"/>
            <person name="Kohler A."/>
            <person name="Kuo A."/>
            <person name="Nagy L.G."/>
            <person name="Floudas D."/>
            <person name="Copeland A."/>
            <person name="Barry K.W."/>
            <person name="Cichocki N."/>
            <person name="Veneault-Fourrey C."/>
            <person name="LaButti K."/>
            <person name="Lindquist E.A."/>
            <person name="Lipzen A."/>
            <person name="Lundell T."/>
            <person name="Morin E."/>
            <person name="Murat C."/>
            <person name="Riley R."/>
            <person name="Ohm R."/>
            <person name="Sun H."/>
            <person name="Tunlid A."/>
            <person name="Henrissat B."/>
            <person name="Grigoriev I.V."/>
            <person name="Hibbett D.S."/>
            <person name="Martin F."/>
        </authorList>
    </citation>
    <scope>NUCLEOTIDE SEQUENCE [LARGE SCALE GENOMIC DNA]</scope>
    <source>
        <strain evidence="3">Marx 270</strain>
    </source>
</reference>
<feature type="compositionally biased region" description="Acidic residues" evidence="1">
    <location>
        <begin position="1"/>
        <end position="15"/>
    </location>
</feature>